<dbReference type="InterPro" id="IPR053116">
    <property type="entry name" value="GATA-type_Znf_Regulator"/>
</dbReference>
<dbReference type="Ensembl" id="ENSOSIT00000051003.1">
    <property type="protein sequence ID" value="ENSOSIP00000048538.1"/>
    <property type="gene ID" value="ENSOSIG00000022860.1"/>
</dbReference>
<dbReference type="CDD" id="cd00202">
    <property type="entry name" value="ZnF_GATA"/>
    <property type="match status" value="1"/>
</dbReference>
<dbReference type="Pfam" id="PF00320">
    <property type="entry name" value="GATA"/>
    <property type="match status" value="1"/>
</dbReference>
<evidence type="ECO:0000256" key="1">
    <source>
        <dbReference type="ARBA" id="ARBA00023242"/>
    </source>
</evidence>
<dbReference type="SMART" id="SM00401">
    <property type="entry name" value="ZnF_GATA"/>
    <property type="match status" value="1"/>
</dbReference>
<keyword evidence="2" id="KW-0479">Metal-binding</keyword>
<proteinExistence type="predicted"/>
<feature type="region of interest" description="Disordered" evidence="3">
    <location>
        <begin position="159"/>
        <end position="190"/>
    </location>
</feature>
<organism evidence="5 6">
    <name type="scientific">Oryzias sinensis</name>
    <name type="common">Chinese medaka</name>
    <dbReference type="NCBI Taxonomy" id="183150"/>
    <lineage>
        <taxon>Eukaryota</taxon>
        <taxon>Metazoa</taxon>
        <taxon>Chordata</taxon>
        <taxon>Craniata</taxon>
        <taxon>Vertebrata</taxon>
        <taxon>Euteleostomi</taxon>
        <taxon>Actinopterygii</taxon>
        <taxon>Neopterygii</taxon>
        <taxon>Teleostei</taxon>
        <taxon>Neoteleostei</taxon>
        <taxon>Acanthomorphata</taxon>
        <taxon>Ovalentaria</taxon>
        <taxon>Atherinomorphae</taxon>
        <taxon>Beloniformes</taxon>
        <taxon>Adrianichthyidae</taxon>
        <taxon>Oryziinae</taxon>
        <taxon>Oryzias</taxon>
    </lineage>
</organism>
<evidence type="ECO:0000256" key="2">
    <source>
        <dbReference type="PROSITE-ProRule" id="PRU00094"/>
    </source>
</evidence>
<evidence type="ECO:0000313" key="6">
    <source>
        <dbReference type="Proteomes" id="UP000694383"/>
    </source>
</evidence>
<protein>
    <recommendedName>
        <fullName evidence="4">GATA-type domain-containing protein</fullName>
    </recommendedName>
</protein>
<accession>A0A8C7ZX27</accession>
<reference evidence="5" key="2">
    <citation type="submission" date="2025-09" db="UniProtKB">
        <authorList>
            <consortium name="Ensembl"/>
        </authorList>
    </citation>
    <scope>IDENTIFICATION</scope>
</reference>
<dbReference type="GO" id="GO:0048599">
    <property type="term" value="P:oocyte development"/>
    <property type="evidence" value="ECO:0007669"/>
    <property type="project" value="TreeGrafter"/>
</dbReference>
<sequence>MSTRPQAEAVCTQESNSKLEHNDSPSALLYLFQEVSKLTAHTHTSLLDSNPPPERRKETSKKNPVFIKKTEDGRSLQVSVSSCQLNMSHITPHNNLKNTREESPRSKNAHLDEARRECSSPLKALSLINLHCERLLQGDVQVSVSGKVLSSANCSDSSASLAAGEKTKAGVGGDGAQRRYAPSPVLSEEQERAASAHLAQDVGDCNVQLQRAEKADAGGAKLREDDSVIYFQSLWSPRDEVKFNGNRELEQSHRSSSGVRGILHLHHPGNADQHVHTTNISLDDQLIFSPGEKDIPVITLDQNSNISLSSVVTQLPPPNPILPSSQPASLLLGDAESFDSLSKEVHEVSAHDSDSNSLETHGSAHLKSLSCDASIPTSEIWNGQKEEIGLPSHPWRAKSRRKQLHPSRSADIQDPNFQGVTFRMDTELDDTREQCRLLITSKYSKELRRGRRKPKLRSRMSQKSYKTSSSDEDNDLTVDISKGKVCASCCTRKTPMWRDAEDGTPLCNACGIRYKKYRVRCLNCWHIPRKEGNSNSRCLKCGNFVRLTTAQRKHTI</sequence>
<dbReference type="PANTHER" id="PTHR47341">
    <property type="entry name" value="GATA-TYPE ZINC FINGER PROTEIN 1"/>
    <property type="match status" value="1"/>
</dbReference>
<dbReference type="AlphaFoldDB" id="A0A8C7ZX27"/>
<dbReference type="GO" id="GO:0043565">
    <property type="term" value="F:sequence-specific DNA binding"/>
    <property type="evidence" value="ECO:0007669"/>
    <property type="project" value="InterPro"/>
</dbReference>
<keyword evidence="2" id="KW-0862">Zinc</keyword>
<evidence type="ECO:0000256" key="3">
    <source>
        <dbReference type="SAM" id="MobiDB-lite"/>
    </source>
</evidence>
<dbReference type="GO" id="GO:0007283">
    <property type="term" value="P:spermatogenesis"/>
    <property type="evidence" value="ECO:0007669"/>
    <property type="project" value="TreeGrafter"/>
</dbReference>
<feature type="compositionally biased region" description="Basic and acidic residues" evidence="3">
    <location>
        <begin position="98"/>
        <end position="112"/>
    </location>
</feature>
<keyword evidence="6" id="KW-1185">Reference proteome</keyword>
<dbReference type="SUPFAM" id="SSF57716">
    <property type="entry name" value="Glucocorticoid receptor-like (DNA-binding domain)"/>
    <property type="match status" value="1"/>
</dbReference>
<keyword evidence="2" id="KW-0863">Zinc-finger</keyword>
<feature type="compositionally biased region" description="Basic residues" evidence="3">
    <location>
        <begin position="448"/>
        <end position="460"/>
    </location>
</feature>
<dbReference type="InterPro" id="IPR000679">
    <property type="entry name" value="Znf_GATA"/>
</dbReference>
<dbReference type="GO" id="GO:0006357">
    <property type="term" value="P:regulation of transcription by RNA polymerase II"/>
    <property type="evidence" value="ECO:0007669"/>
    <property type="project" value="TreeGrafter"/>
</dbReference>
<dbReference type="Gene3D" id="3.30.50.10">
    <property type="entry name" value="Erythroid Transcription Factor GATA-1, subunit A"/>
    <property type="match status" value="1"/>
</dbReference>
<feature type="region of interest" description="Disordered" evidence="3">
    <location>
        <begin position="42"/>
        <end position="64"/>
    </location>
</feature>
<reference evidence="5" key="1">
    <citation type="submission" date="2025-08" db="UniProtKB">
        <authorList>
            <consortium name="Ensembl"/>
        </authorList>
    </citation>
    <scope>IDENTIFICATION</scope>
</reference>
<dbReference type="PANTHER" id="PTHR47341:SF1">
    <property type="entry name" value="GATA-TYPE ZINC FINGER PROTEIN 1"/>
    <property type="match status" value="1"/>
</dbReference>
<dbReference type="GeneTree" id="ENSGT00470000042444"/>
<dbReference type="GO" id="GO:0008270">
    <property type="term" value="F:zinc ion binding"/>
    <property type="evidence" value="ECO:0007669"/>
    <property type="project" value="UniProtKB-KW"/>
</dbReference>
<feature type="compositionally biased region" description="Basic residues" evidence="3">
    <location>
        <begin position="395"/>
        <end position="405"/>
    </location>
</feature>
<dbReference type="InterPro" id="IPR013088">
    <property type="entry name" value="Znf_NHR/GATA"/>
</dbReference>
<feature type="region of interest" description="Disordered" evidence="3">
    <location>
        <begin position="89"/>
        <end position="112"/>
    </location>
</feature>
<feature type="region of interest" description="Disordered" evidence="3">
    <location>
        <begin position="391"/>
        <end position="415"/>
    </location>
</feature>
<keyword evidence="1" id="KW-0539">Nucleus</keyword>
<dbReference type="GO" id="GO:0005634">
    <property type="term" value="C:nucleus"/>
    <property type="evidence" value="ECO:0007669"/>
    <property type="project" value="TreeGrafter"/>
</dbReference>
<evidence type="ECO:0000313" key="5">
    <source>
        <dbReference type="Ensembl" id="ENSOSIP00000048538.1"/>
    </source>
</evidence>
<name>A0A8C7ZX27_9TELE</name>
<feature type="domain" description="GATA-type" evidence="4">
    <location>
        <begin position="480"/>
        <end position="515"/>
    </location>
</feature>
<feature type="region of interest" description="Disordered" evidence="3">
    <location>
        <begin position="1"/>
        <end position="22"/>
    </location>
</feature>
<dbReference type="PROSITE" id="PS50114">
    <property type="entry name" value="GATA_ZN_FINGER_2"/>
    <property type="match status" value="1"/>
</dbReference>
<dbReference type="Proteomes" id="UP000694383">
    <property type="component" value="Unplaced"/>
</dbReference>
<evidence type="ECO:0000259" key="4">
    <source>
        <dbReference type="PROSITE" id="PS50114"/>
    </source>
</evidence>
<feature type="region of interest" description="Disordered" evidence="3">
    <location>
        <begin position="448"/>
        <end position="474"/>
    </location>
</feature>